<dbReference type="InterPro" id="IPR001214">
    <property type="entry name" value="SET_dom"/>
</dbReference>
<dbReference type="CDD" id="cd10527">
    <property type="entry name" value="SET_LSMT"/>
    <property type="match status" value="1"/>
</dbReference>
<dbReference type="PROSITE" id="PS50280">
    <property type="entry name" value="SET"/>
    <property type="match status" value="1"/>
</dbReference>
<dbReference type="Gene3D" id="3.90.1410.10">
    <property type="entry name" value="set domain protein methyltransferase, domain 1"/>
    <property type="match status" value="1"/>
</dbReference>
<protein>
    <recommendedName>
        <fullName evidence="1">SET domain-containing protein</fullName>
    </recommendedName>
</protein>
<dbReference type="InterPro" id="IPR046341">
    <property type="entry name" value="SET_dom_sf"/>
</dbReference>
<evidence type="ECO:0000259" key="1">
    <source>
        <dbReference type="PROSITE" id="PS50280"/>
    </source>
</evidence>
<name>A0A7S3VMB2_DUNTE</name>
<dbReference type="GO" id="GO:0016279">
    <property type="term" value="F:protein-lysine N-methyltransferase activity"/>
    <property type="evidence" value="ECO:0007669"/>
    <property type="project" value="TreeGrafter"/>
</dbReference>
<dbReference type="AlphaFoldDB" id="A0A7S3VMB2"/>
<dbReference type="InterPro" id="IPR050600">
    <property type="entry name" value="SETD3_SETD6_MTase"/>
</dbReference>
<dbReference type="PANTHER" id="PTHR13271">
    <property type="entry name" value="UNCHARACTERIZED PUTATIVE METHYLTRANSFERASE"/>
    <property type="match status" value="1"/>
</dbReference>
<dbReference type="SUPFAM" id="SSF82199">
    <property type="entry name" value="SET domain"/>
    <property type="match status" value="1"/>
</dbReference>
<evidence type="ECO:0000313" key="2">
    <source>
        <dbReference type="EMBL" id="CAE0494631.1"/>
    </source>
</evidence>
<accession>A0A7S3VMB2</accession>
<gene>
    <name evidence="2" type="ORF">DTER00134_LOCUS9704</name>
</gene>
<reference evidence="2" key="1">
    <citation type="submission" date="2021-01" db="EMBL/GenBank/DDBJ databases">
        <authorList>
            <person name="Corre E."/>
            <person name="Pelletier E."/>
            <person name="Niang G."/>
            <person name="Scheremetjew M."/>
            <person name="Finn R."/>
            <person name="Kale V."/>
            <person name="Holt S."/>
            <person name="Cochrane G."/>
            <person name="Meng A."/>
            <person name="Brown T."/>
            <person name="Cohen L."/>
        </authorList>
    </citation>
    <scope>NUCLEOTIDE SEQUENCE</scope>
    <source>
        <strain evidence="2">CCMP1320</strain>
    </source>
</reference>
<proteinExistence type="predicted"/>
<dbReference type="EMBL" id="HBIP01016581">
    <property type="protein sequence ID" value="CAE0494631.1"/>
    <property type="molecule type" value="Transcribed_RNA"/>
</dbReference>
<dbReference type="PANTHER" id="PTHR13271:SF140">
    <property type="entry name" value="SET DOMAIN-CONTAINING PROTEIN"/>
    <property type="match status" value="1"/>
</dbReference>
<organism evidence="2">
    <name type="scientific">Dunaliella tertiolecta</name>
    <name type="common">Green alga</name>
    <dbReference type="NCBI Taxonomy" id="3047"/>
    <lineage>
        <taxon>Eukaryota</taxon>
        <taxon>Viridiplantae</taxon>
        <taxon>Chlorophyta</taxon>
        <taxon>core chlorophytes</taxon>
        <taxon>Chlorophyceae</taxon>
        <taxon>CS clade</taxon>
        <taxon>Chlamydomonadales</taxon>
        <taxon>Dunaliellaceae</taxon>
        <taxon>Dunaliella</taxon>
    </lineage>
</organism>
<dbReference type="Pfam" id="PF00856">
    <property type="entry name" value="SET"/>
    <property type="match status" value="1"/>
</dbReference>
<feature type="domain" description="SET" evidence="1">
    <location>
        <begin position="50"/>
        <end position="279"/>
    </location>
</feature>
<sequence>MQLHYKSSPLCLHGRACTPGLPRFTARTASTIHKSSSLLDWATGETQHGHAVAIEKLPSSAGRGLVATQDIPPNEKILSIPFDKVYSSKPEDELEFHWSVDMALRLLKDKQACHGVASSKDSKWCEWLAQLPTHVLTPLEFTEDEVAALGDDGLAAEVRVMQQCVGASYEVLQEELQAMGCSYQDFLAAVQVLHSRCFFQPETSCHMAVPGIDMANHSATPNAQVAVQHSPHAVQGIAAIEEVCDPSTLQRECEEQSQFQLVAGHQGIRKGEEVTISYGSMWPDAAFLLLFGFLPEGDNPQNNCQLFLDVPDMVACYTSLQQQASLQLSEQNMLNKEVCECVKSSWEDAEGCRGLFITKHGVDGRLPVAFQVIEDCFRCVACQPSSSQGIKSKEASTSSSSSSSVGCINDAQVSLPALLQHRAAQRLRALDDLERSELQKAERTATSQGKAMARAFRRRQMDVLQCFLKAAQS</sequence>